<gene>
    <name evidence="1" type="ORF">C5F50_10020</name>
</gene>
<dbReference type="AlphaFoldDB" id="A0A7D5M9D2"/>
<dbReference type="Proteomes" id="UP000509478">
    <property type="component" value="Chromosome"/>
</dbReference>
<name>A0A7D5M9D2_9ARCH</name>
<evidence type="ECO:0000313" key="1">
    <source>
        <dbReference type="EMBL" id="QLH07368.1"/>
    </source>
</evidence>
<evidence type="ECO:0000313" key="2">
    <source>
        <dbReference type="Proteomes" id="UP000509478"/>
    </source>
</evidence>
<dbReference type="KEGG" id="nue:C5F50_10020"/>
<protein>
    <submittedName>
        <fullName evidence="1">Uncharacterized protein</fullName>
    </submittedName>
</protein>
<proteinExistence type="predicted"/>
<accession>A0A7D5M9D2</accession>
<dbReference type="EMBL" id="CP026995">
    <property type="protein sequence ID" value="QLH07368.1"/>
    <property type="molecule type" value="Genomic_DNA"/>
</dbReference>
<organism evidence="1 2">
    <name type="scientific">Nitrosopumilus ureiphilus</name>
    <dbReference type="NCBI Taxonomy" id="1470067"/>
    <lineage>
        <taxon>Archaea</taxon>
        <taxon>Nitrososphaerota</taxon>
        <taxon>Nitrososphaeria</taxon>
        <taxon>Nitrosopumilales</taxon>
        <taxon>Nitrosopumilaceae</taxon>
        <taxon>Nitrosopumilus</taxon>
    </lineage>
</organism>
<dbReference type="RefSeq" id="WP_179371245.1">
    <property type="nucleotide sequence ID" value="NZ_CP026995.1"/>
</dbReference>
<reference evidence="1 2" key="1">
    <citation type="submission" date="2018-02" db="EMBL/GenBank/DDBJ databases">
        <title>Complete genome of Nitrosopumilus ureaphilus PS0.</title>
        <authorList>
            <person name="Qin W."/>
            <person name="Zheng Y."/>
            <person name="Stahl D.A."/>
        </authorList>
    </citation>
    <scope>NUCLEOTIDE SEQUENCE [LARGE SCALE GENOMIC DNA]</scope>
    <source>
        <strain evidence="1 2">PS0</strain>
    </source>
</reference>
<keyword evidence="2" id="KW-1185">Reference proteome</keyword>
<dbReference type="GeneID" id="56068445"/>
<sequence length="65" mass="7788">MRIHHIDSNSCKWIDSLEAVTYICFEANPMVQNWYFGPYYFDNGTSHLDTQKCEWDEHISPEQMN</sequence>